<dbReference type="AlphaFoldDB" id="A0A4S8NXM4"/>
<reference evidence="1 2" key="1">
    <citation type="submission" date="2019-04" db="EMBL/GenBank/DDBJ databases">
        <title>Genome sequence of strain shin9-1.</title>
        <authorList>
            <person name="Gao J."/>
            <person name="Sun J."/>
        </authorList>
    </citation>
    <scope>NUCLEOTIDE SEQUENCE [LARGE SCALE GENOMIC DNA]</scope>
    <source>
        <strain evidence="2">shin9-1</strain>
    </source>
</reference>
<dbReference type="EMBL" id="STGV01000004">
    <property type="protein sequence ID" value="THV22443.1"/>
    <property type="molecule type" value="Genomic_DNA"/>
</dbReference>
<sequence>MLSEKSGQSIAADDLVARMISRIDERIASRMAKQQKRNATAFLTYLLENGLTDEDELFELTLLASGKLYDPQDGSFS</sequence>
<protein>
    <submittedName>
        <fullName evidence="1">Uncharacterized protein</fullName>
    </submittedName>
</protein>
<name>A0A4S8NXM4_9HYPH</name>
<comment type="caution">
    <text evidence="1">The sequence shown here is derived from an EMBL/GenBank/DDBJ whole genome shotgun (WGS) entry which is preliminary data.</text>
</comment>
<proteinExistence type="predicted"/>
<keyword evidence="2" id="KW-1185">Reference proteome</keyword>
<evidence type="ECO:0000313" key="2">
    <source>
        <dbReference type="Proteomes" id="UP000308828"/>
    </source>
</evidence>
<organism evidence="1 2">
    <name type="scientific">Peteryoungia ipomoeae</name>
    <dbReference type="NCBI Taxonomy" id="1210932"/>
    <lineage>
        <taxon>Bacteria</taxon>
        <taxon>Pseudomonadati</taxon>
        <taxon>Pseudomonadota</taxon>
        <taxon>Alphaproteobacteria</taxon>
        <taxon>Hyphomicrobiales</taxon>
        <taxon>Rhizobiaceae</taxon>
        <taxon>Peteryoungia</taxon>
    </lineage>
</organism>
<accession>A0A4S8NXM4</accession>
<dbReference type="Proteomes" id="UP000308828">
    <property type="component" value="Unassembled WGS sequence"/>
</dbReference>
<evidence type="ECO:0000313" key="1">
    <source>
        <dbReference type="EMBL" id="THV22443.1"/>
    </source>
</evidence>
<dbReference type="RefSeq" id="WP_136599212.1">
    <property type="nucleotide sequence ID" value="NZ_STGV01000004.1"/>
</dbReference>
<gene>
    <name evidence="1" type="ORF">FAA97_14285</name>
</gene>